<organism evidence="2 3">
    <name type="scientific">Heyndrickxia shackletonii</name>
    <dbReference type="NCBI Taxonomy" id="157838"/>
    <lineage>
        <taxon>Bacteria</taxon>
        <taxon>Bacillati</taxon>
        <taxon>Bacillota</taxon>
        <taxon>Bacilli</taxon>
        <taxon>Bacillales</taxon>
        <taxon>Bacillaceae</taxon>
        <taxon>Heyndrickxia</taxon>
    </lineage>
</organism>
<evidence type="ECO:0000313" key="2">
    <source>
        <dbReference type="EMBL" id="KQL54288.1"/>
    </source>
</evidence>
<dbReference type="Gene3D" id="3.20.20.370">
    <property type="entry name" value="Glycoside hydrolase/deacetylase"/>
    <property type="match status" value="1"/>
</dbReference>
<keyword evidence="1" id="KW-0067">ATP-binding</keyword>
<dbReference type="NCBIfam" id="NF003814">
    <property type="entry name" value="PRK05406.1-3"/>
    <property type="match status" value="1"/>
</dbReference>
<dbReference type="PATRIC" id="fig|157838.3.peg.2847"/>
<dbReference type="STRING" id="157838.AN964_12825"/>
<comment type="similarity">
    <text evidence="1">Belongs to the LamB/PxpA family.</text>
</comment>
<comment type="subunit">
    <text evidence="1">Forms a complex composed of PxpA, PxpB and PxpC.</text>
</comment>
<keyword evidence="3" id="KW-1185">Reference proteome</keyword>
<dbReference type="RefSeq" id="WP_055740055.1">
    <property type="nucleotide sequence ID" value="NZ_JAAIWL010000030.1"/>
</dbReference>
<dbReference type="SUPFAM" id="SSF88713">
    <property type="entry name" value="Glycoside hydrolase/deacetylase"/>
    <property type="match status" value="1"/>
</dbReference>
<dbReference type="PANTHER" id="PTHR30292">
    <property type="entry name" value="UNCHARACTERIZED PROTEIN YBGL-RELATED"/>
    <property type="match status" value="1"/>
</dbReference>
<dbReference type="InterPro" id="IPR005501">
    <property type="entry name" value="LamB/YcsF/PxpA-like"/>
</dbReference>
<comment type="function">
    <text evidence="1">Catalyzes the cleavage of 5-oxoproline to form L-glutamate coupled to the hydrolysis of ATP to ADP and inorganic phosphate.</text>
</comment>
<name>A0A0Q3TJW8_9BACI</name>
<dbReference type="Pfam" id="PF03746">
    <property type="entry name" value="LamB_YcsF"/>
    <property type="match status" value="1"/>
</dbReference>
<dbReference type="OrthoDB" id="9773478at2"/>
<dbReference type="Proteomes" id="UP000051888">
    <property type="component" value="Unassembled WGS sequence"/>
</dbReference>
<comment type="catalytic activity">
    <reaction evidence="1">
        <text>5-oxo-L-proline + ATP + 2 H2O = L-glutamate + ADP + phosphate + H(+)</text>
        <dbReference type="Rhea" id="RHEA:10348"/>
        <dbReference type="ChEBI" id="CHEBI:15377"/>
        <dbReference type="ChEBI" id="CHEBI:15378"/>
        <dbReference type="ChEBI" id="CHEBI:29985"/>
        <dbReference type="ChEBI" id="CHEBI:30616"/>
        <dbReference type="ChEBI" id="CHEBI:43474"/>
        <dbReference type="ChEBI" id="CHEBI:58402"/>
        <dbReference type="ChEBI" id="CHEBI:456216"/>
        <dbReference type="EC" id="3.5.2.9"/>
    </reaction>
</comment>
<dbReference type="AlphaFoldDB" id="A0A0Q3TJW8"/>
<dbReference type="CDD" id="cd10787">
    <property type="entry name" value="LamB_YcsF_like"/>
    <property type="match status" value="1"/>
</dbReference>
<proteinExistence type="inferred from homology"/>
<comment type="caution">
    <text evidence="2">The sequence shown here is derived from an EMBL/GenBank/DDBJ whole genome shotgun (WGS) entry which is preliminary data.</text>
</comment>
<dbReference type="NCBIfam" id="NF003816">
    <property type="entry name" value="PRK05406.1-5"/>
    <property type="match status" value="1"/>
</dbReference>
<dbReference type="PANTHER" id="PTHR30292:SF0">
    <property type="entry name" value="5-OXOPROLINASE SUBUNIT A"/>
    <property type="match status" value="1"/>
</dbReference>
<accession>A0A0Q3TJW8</accession>
<evidence type="ECO:0000313" key="3">
    <source>
        <dbReference type="Proteomes" id="UP000051888"/>
    </source>
</evidence>
<dbReference type="HAMAP" id="MF_00691">
    <property type="entry name" value="PxpA"/>
    <property type="match status" value="1"/>
</dbReference>
<reference evidence="2 3" key="1">
    <citation type="submission" date="2015-09" db="EMBL/GenBank/DDBJ databases">
        <title>Genome sequencing project for genomic taxonomy and phylogenomics of Bacillus-like bacteria.</title>
        <authorList>
            <person name="Liu B."/>
            <person name="Wang J."/>
            <person name="Zhu Y."/>
            <person name="Liu G."/>
            <person name="Chen Q."/>
            <person name="Chen Z."/>
            <person name="Lan J."/>
            <person name="Che J."/>
            <person name="Ge C."/>
            <person name="Shi H."/>
            <person name="Pan Z."/>
            <person name="Liu X."/>
        </authorList>
    </citation>
    <scope>NUCLEOTIDE SEQUENCE [LARGE SCALE GENOMIC DNA]</scope>
    <source>
        <strain evidence="2 3">LMG 18435</strain>
    </source>
</reference>
<keyword evidence="1" id="KW-0547">Nucleotide-binding</keyword>
<evidence type="ECO:0000256" key="1">
    <source>
        <dbReference type="HAMAP-Rule" id="MF_00691"/>
    </source>
</evidence>
<keyword evidence="1" id="KW-0378">Hydrolase</keyword>
<dbReference type="EMBL" id="LJJC01000004">
    <property type="protein sequence ID" value="KQL54288.1"/>
    <property type="molecule type" value="Genomic_DNA"/>
</dbReference>
<sequence length="254" mass="28131">MRKTIDLNCDMGESFGIYKLGFDDEVIKLVSSVNVACGFHGGDPNTMDYTVAMAKKYGVGVGAHPGFQDLAGFGRRNMDVSRRDLINSIIYQIGALDIFCQKHGTPLRHVKPHGNMNNMADSDKEMATNIVDAVLSVRPDLPILVKPNSQLHLVAKEKGLPFILELFADREYNNDFSLVSRNYEGAVITDPEKVAERVIKMVMEGKVTTFNGEEVEVQGETICVHGDTPTALDLIRVIKQRLESMDIEIAPFSI</sequence>
<protein>
    <recommendedName>
        <fullName evidence="1">5-oxoprolinase subunit A</fullName>
        <shortName evidence="1">5-OPase subunit A</shortName>
        <ecNumber evidence="1">3.5.2.9</ecNumber>
    </recommendedName>
    <alternativeName>
        <fullName evidence="1">5-oxoprolinase (ATP-hydrolyzing) subunit A</fullName>
    </alternativeName>
</protein>
<gene>
    <name evidence="1" type="primary">pxpA</name>
    <name evidence="2" type="ORF">AN964_12825</name>
</gene>
<dbReference type="EC" id="3.5.2.9" evidence="1"/>
<dbReference type="GO" id="GO:0017168">
    <property type="term" value="F:5-oxoprolinase (ATP-hydrolyzing) activity"/>
    <property type="evidence" value="ECO:0007669"/>
    <property type="project" value="UniProtKB-UniRule"/>
</dbReference>
<dbReference type="InterPro" id="IPR011330">
    <property type="entry name" value="Glyco_hydro/deAcase_b/a-brl"/>
</dbReference>
<dbReference type="GO" id="GO:0005524">
    <property type="term" value="F:ATP binding"/>
    <property type="evidence" value="ECO:0007669"/>
    <property type="project" value="UniProtKB-UniRule"/>
</dbReference>
<dbReference type="GO" id="GO:0005975">
    <property type="term" value="P:carbohydrate metabolic process"/>
    <property type="evidence" value="ECO:0007669"/>
    <property type="project" value="InterPro"/>
</dbReference>